<evidence type="ECO:0000313" key="4">
    <source>
        <dbReference type="EMBL" id="SMB95908.1"/>
    </source>
</evidence>
<dbReference type="AlphaFoldDB" id="A0A1W1VRD3"/>
<dbReference type="Pfam" id="PF02371">
    <property type="entry name" value="Transposase_20"/>
    <property type="match status" value="1"/>
</dbReference>
<sequence>MSVIYVGIDVGKRKHEASILDETGKQIGGSLVFNNSHQGVEKLLHWVASLGASEVIYGLEATGHYWLPLYTFLTAASCTVKVINPIQSDSLRNLYIRVTKNDRKDSFLVAEVLRFGRFTETKIPDEPLVQLRELSRLRVEFMQTVGDIKRRILGILDRIFPEFPGCFGNAFGQAALQVLKTYPDPEQLANADLSELAALLKKYSNGRLSLDKAQQLKERAANSFGVRYGFDAFTLELRLLLEQLEFITGQVKQLDEAIINLMQEHQLILSVPGVGPVLGAAILGEIGDISRFENAKKLRAYAGLDATVYQSGTFEGSRAHLSKRGSPYLRRALWIAAGTARLRDPALKAY</sequence>
<dbReference type="NCBIfam" id="NF033542">
    <property type="entry name" value="transpos_IS110"/>
    <property type="match status" value="1"/>
</dbReference>
<feature type="coiled-coil region" evidence="1">
    <location>
        <begin position="237"/>
        <end position="264"/>
    </location>
</feature>
<dbReference type="PANTHER" id="PTHR33055">
    <property type="entry name" value="TRANSPOSASE FOR INSERTION SEQUENCE ELEMENT IS1111A"/>
    <property type="match status" value="1"/>
</dbReference>
<feature type="domain" description="Transposase IS110-like N-terminal" evidence="2">
    <location>
        <begin position="6"/>
        <end position="161"/>
    </location>
</feature>
<dbReference type="GO" id="GO:0003677">
    <property type="term" value="F:DNA binding"/>
    <property type="evidence" value="ECO:0007669"/>
    <property type="project" value="InterPro"/>
</dbReference>
<organism evidence="4 5">
    <name type="scientific">Thermanaeromonas toyohensis ToBE</name>
    <dbReference type="NCBI Taxonomy" id="698762"/>
    <lineage>
        <taxon>Bacteria</taxon>
        <taxon>Bacillati</taxon>
        <taxon>Bacillota</taxon>
        <taxon>Clostridia</taxon>
        <taxon>Neomoorellales</taxon>
        <taxon>Neomoorellaceae</taxon>
        <taxon>Thermanaeromonas</taxon>
    </lineage>
</organism>
<keyword evidence="1" id="KW-0175">Coiled coil</keyword>
<dbReference type="InterPro" id="IPR047650">
    <property type="entry name" value="Transpos_IS110"/>
</dbReference>
<evidence type="ECO:0000313" key="5">
    <source>
        <dbReference type="Proteomes" id="UP000192569"/>
    </source>
</evidence>
<dbReference type="GO" id="GO:0006313">
    <property type="term" value="P:DNA transposition"/>
    <property type="evidence" value="ECO:0007669"/>
    <property type="project" value="InterPro"/>
</dbReference>
<evidence type="ECO:0000259" key="2">
    <source>
        <dbReference type="Pfam" id="PF01548"/>
    </source>
</evidence>
<dbReference type="Pfam" id="PF01548">
    <property type="entry name" value="DEDD_Tnp_IS110"/>
    <property type="match status" value="1"/>
</dbReference>
<evidence type="ECO:0000259" key="3">
    <source>
        <dbReference type="Pfam" id="PF02371"/>
    </source>
</evidence>
<gene>
    <name evidence="4" type="ORF">SAMN00808754_1351</name>
</gene>
<dbReference type="GO" id="GO:0004803">
    <property type="term" value="F:transposase activity"/>
    <property type="evidence" value="ECO:0007669"/>
    <property type="project" value="InterPro"/>
</dbReference>
<name>A0A1W1VRD3_9FIRM</name>
<evidence type="ECO:0000256" key="1">
    <source>
        <dbReference type="SAM" id="Coils"/>
    </source>
</evidence>
<dbReference type="InterPro" id="IPR002525">
    <property type="entry name" value="Transp_IS110-like_N"/>
</dbReference>
<protein>
    <submittedName>
        <fullName evidence="4">Transposase</fullName>
    </submittedName>
</protein>
<accession>A0A1W1VRD3</accession>
<proteinExistence type="predicted"/>
<dbReference type="InterPro" id="IPR003346">
    <property type="entry name" value="Transposase_20"/>
</dbReference>
<reference evidence="4 5" key="1">
    <citation type="submission" date="2017-04" db="EMBL/GenBank/DDBJ databases">
        <authorList>
            <person name="Afonso C.L."/>
            <person name="Miller P.J."/>
            <person name="Scott M.A."/>
            <person name="Spackman E."/>
            <person name="Goraichik I."/>
            <person name="Dimitrov K.M."/>
            <person name="Suarez D.L."/>
            <person name="Swayne D.E."/>
        </authorList>
    </citation>
    <scope>NUCLEOTIDE SEQUENCE [LARGE SCALE GENOMIC DNA]</scope>
    <source>
        <strain evidence="4 5">ToBE</strain>
    </source>
</reference>
<dbReference type="Proteomes" id="UP000192569">
    <property type="component" value="Chromosome I"/>
</dbReference>
<feature type="domain" description="Transposase IS116/IS110/IS902 C-terminal" evidence="3">
    <location>
        <begin position="266"/>
        <end position="350"/>
    </location>
</feature>
<keyword evidence="5" id="KW-1185">Reference proteome</keyword>
<dbReference type="EMBL" id="LT838272">
    <property type="protein sequence ID" value="SMB95908.1"/>
    <property type="molecule type" value="Genomic_DNA"/>
</dbReference>